<dbReference type="InterPro" id="IPR004675">
    <property type="entry name" value="AhpD_core"/>
</dbReference>
<reference evidence="8 10" key="1">
    <citation type="submission" date="2015-11" db="EMBL/GenBank/DDBJ databases">
        <title>Genomic analysis of 38 Legionella species identifies large and diverse effector repertoires.</title>
        <authorList>
            <person name="Burstein D."/>
            <person name="Amaro F."/>
            <person name="Zusman T."/>
            <person name="Lifshitz Z."/>
            <person name="Cohen O."/>
            <person name="Gilbert J.A."/>
            <person name="Pupko T."/>
            <person name="Shuman H.A."/>
            <person name="Segal G."/>
        </authorList>
    </citation>
    <scope>NUCLEOTIDE SEQUENCE [LARGE SCALE GENOMIC DNA]</scope>
    <source>
        <strain evidence="8 10">WO-44C</strain>
    </source>
</reference>
<dbReference type="InterPro" id="IPR004674">
    <property type="entry name" value="AhpD"/>
</dbReference>
<dbReference type="SUPFAM" id="SSF69118">
    <property type="entry name" value="AhpD-like"/>
    <property type="match status" value="1"/>
</dbReference>
<comment type="catalytic activity">
    <reaction evidence="6">
        <text>N(6)-[(R)-dihydrolipoyl]-L-lysyl-[lipoyl-carrier protein] + a hydroperoxide = N(6)-[(R)-lipoyl]-L-lysyl-[lipoyl-carrier protein] + an alcohol + H2O</text>
        <dbReference type="Rhea" id="RHEA:62636"/>
        <dbReference type="Rhea" id="RHEA-COMP:10502"/>
        <dbReference type="Rhea" id="RHEA-COMP:16355"/>
        <dbReference type="ChEBI" id="CHEBI:15377"/>
        <dbReference type="ChEBI" id="CHEBI:30879"/>
        <dbReference type="ChEBI" id="CHEBI:35924"/>
        <dbReference type="ChEBI" id="CHEBI:83099"/>
        <dbReference type="ChEBI" id="CHEBI:83100"/>
        <dbReference type="EC" id="1.11.1.28"/>
    </reaction>
</comment>
<gene>
    <name evidence="6 9" type="primary">ahpD</name>
    <name evidence="8" type="ORF">Lfee_2125</name>
    <name evidence="9" type="ORF">NCTC12022_03318</name>
</gene>
<evidence type="ECO:0000256" key="2">
    <source>
        <dbReference type="ARBA" id="ARBA00022862"/>
    </source>
</evidence>
<evidence type="ECO:0000256" key="6">
    <source>
        <dbReference type="HAMAP-Rule" id="MF_01676"/>
    </source>
</evidence>
<dbReference type="Gene3D" id="1.20.1290.10">
    <property type="entry name" value="AhpD-like"/>
    <property type="match status" value="1"/>
</dbReference>
<dbReference type="GO" id="GO:0006979">
    <property type="term" value="P:response to oxidative stress"/>
    <property type="evidence" value="ECO:0007669"/>
    <property type="project" value="InterPro"/>
</dbReference>
<sequence>MLDTIKQQLPDFAKDMRLNLSKVLDFTQMDGLTEQQITGAALAVAYHLNNKELIVTLGELANDERTVEAAKLAASLMAMTNIYYRFVHLSGQAELTQMPAGLRMQGITNPGVDRVTFEVLCLAVSALNGCGTCISSHSRQLQEHGFSTSALARIGRISAVVYAVHISLGCNC</sequence>
<protein>
    <recommendedName>
        <fullName evidence="6">Alkyl hydroperoxide reductase AhpD</fullName>
        <ecNumber evidence="6">1.11.1.28</ecNumber>
    </recommendedName>
    <alternativeName>
        <fullName evidence="6">Alkylhydroperoxidase AhpD</fullName>
    </alternativeName>
</protein>
<dbReference type="NCBIfam" id="TIGR00778">
    <property type="entry name" value="ahpD_dom"/>
    <property type="match status" value="1"/>
</dbReference>
<evidence type="ECO:0000256" key="5">
    <source>
        <dbReference type="ARBA" id="ARBA00023284"/>
    </source>
</evidence>
<feature type="disulfide bond" description="Interchain (with AhpC); in linked form" evidence="6">
    <location>
        <position position="133"/>
    </location>
</feature>
<keyword evidence="1 6" id="KW-0575">Peroxidase</keyword>
<dbReference type="GO" id="GO:0032843">
    <property type="term" value="F:hydroperoxide reductase activity"/>
    <property type="evidence" value="ECO:0007669"/>
    <property type="project" value="InterPro"/>
</dbReference>
<dbReference type="AlphaFoldDB" id="A0A0W0TL90"/>
<dbReference type="EMBL" id="UASS01000039">
    <property type="protein sequence ID" value="SPX62556.1"/>
    <property type="molecule type" value="Genomic_DNA"/>
</dbReference>
<dbReference type="STRING" id="453.Lfee_2125"/>
<feature type="active site" description="Cysteine sulfenic acid (-SOH) intermediate" evidence="6">
    <location>
        <position position="133"/>
    </location>
</feature>
<dbReference type="Proteomes" id="UP000251942">
    <property type="component" value="Unassembled WGS sequence"/>
</dbReference>
<dbReference type="Pfam" id="PF02627">
    <property type="entry name" value="CMD"/>
    <property type="match status" value="1"/>
</dbReference>
<keyword evidence="4 6" id="KW-1015">Disulfide bond</keyword>
<evidence type="ECO:0000313" key="9">
    <source>
        <dbReference type="EMBL" id="SPX62556.1"/>
    </source>
</evidence>
<dbReference type="Proteomes" id="UP000054698">
    <property type="component" value="Unassembled WGS sequence"/>
</dbReference>
<dbReference type="PATRIC" id="fig|453.4.peg.2327"/>
<evidence type="ECO:0000313" key="11">
    <source>
        <dbReference type="Proteomes" id="UP000251942"/>
    </source>
</evidence>
<dbReference type="OrthoDB" id="9801997at2"/>
<reference evidence="9 11" key="2">
    <citation type="submission" date="2018-06" db="EMBL/GenBank/DDBJ databases">
        <authorList>
            <consortium name="Pathogen Informatics"/>
            <person name="Doyle S."/>
        </authorList>
    </citation>
    <scope>NUCLEOTIDE SEQUENCE [LARGE SCALE GENOMIC DNA]</scope>
    <source>
        <strain evidence="9 11">NCTC12022</strain>
    </source>
</reference>
<keyword evidence="10" id="KW-1185">Reference proteome</keyword>
<dbReference type="EC" id="1.11.1.28" evidence="6"/>
<evidence type="ECO:0000313" key="8">
    <source>
        <dbReference type="EMBL" id="KTC96327.1"/>
    </source>
</evidence>
<keyword evidence="2 6" id="KW-0049">Antioxidant</keyword>
<keyword evidence="5 6" id="KW-0676">Redox-active center</keyword>
<evidence type="ECO:0000313" key="10">
    <source>
        <dbReference type="Proteomes" id="UP000054698"/>
    </source>
</evidence>
<evidence type="ECO:0000259" key="7">
    <source>
        <dbReference type="Pfam" id="PF02627"/>
    </source>
</evidence>
<evidence type="ECO:0000256" key="4">
    <source>
        <dbReference type="ARBA" id="ARBA00023157"/>
    </source>
</evidence>
<dbReference type="GO" id="GO:0051920">
    <property type="term" value="F:peroxiredoxin activity"/>
    <property type="evidence" value="ECO:0007669"/>
    <property type="project" value="InterPro"/>
</dbReference>
<dbReference type="PANTHER" id="PTHR33930:SF7">
    <property type="entry name" value="ALKYL HYDROPEROXIDE REDUCTASE AHPD"/>
    <property type="match status" value="1"/>
</dbReference>
<comment type="function">
    <text evidence="6">Antioxidant protein with alkyl hydroperoxidase activity. Required for the reduction of the AhpC active site cysteine residues and for the regeneration of the AhpC enzyme activity.</text>
</comment>
<feature type="active site" description="Proton donor" evidence="6">
    <location>
        <position position="130"/>
    </location>
</feature>
<dbReference type="GO" id="GO:0015036">
    <property type="term" value="F:disulfide oxidoreductase activity"/>
    <property type="evidence" value="ECO:0007669"/>
    <property type="project" value="TreeGrafter"/>
</dbReference>
<dbReference type="RefSeq" id="WP_058446617.1">
    <property type="nucleotide sequence ID" value="NZ_CAAAHT010000001.1"/>
</dbReference>
<comment type="similarity">
    <text evidence="6">Belongs to the AhpD family.</text>
</comment>
<organism evidence="8 10">
    <name type="scientific">Legionella feeleii</name>
    <dbReference type="NCBI Taxonomy" id="453"/>
    <lineage>
        <taxon>Bacteria</taxon>
        <taxon>Pseudomonadati</taxon>
        <taxon>Pseudomonadota</taxon>
        <taxon>Gammaproteobacteria</taxon>
        <taxon>Legionellales</taxon>
        <taxon>Legionellaceae</taxon>
        <taxon>Legionella</taxon>
    </lineage>
</organism>
<evidence type="ECO:0000256" key="1">
    <source>
        <dbReference type="ARBA" id="ARBA00022559"/>
    </source>
</evidence>
<accession>A0A0W0TL90</accession>
<dbReference type="HAMAP" id="MF_01676">
    <property type="entry name" value="AhpD"/>
    <property type="match status" value="1"/>
</dbReference>
<feature type="domain" description="Carboxymuconolactone decarboxylase-like" evidence="7">
    <location>
        <begin position="94"/>
        <end position="161"/>
    </location>
</feature>
<evidence type="ECO:0000256" key="3">
    <source>
        <dbReference type="ARBA" id="ARBA00023002"/>
    </source>
</evidence>
<name>A0A0W0TL90_9GAMM</name>
<dbReference type="EMBL" id="LNYB01000081">
    <property type="protein sequence ID" value="KTC96327.1"/>
    <property type="molecule type" value="Genomic_DNA"/>
</dbReference>
<dbReference type="InterPro" id="IPR003779">
    <property type="entry name" value="CMD-like"/>
</dbReference>
<dbReference type="InterPro" id="IPR029032">
    <property type="entry name" value="AhpD-like"/>
</dbReference>
<dbReference type="PANTHER" id="PTHR33930">
    <property type="entry name" value="ALKYL HYDROPEROXIDE REDUCTASE AHPD"/>
    <property type="match status" value="1"/>
</dbReference>
<keyword evidence="3 6" id="KW-0560">Oxidoreductase</keyword>
<feature type="disulfide bond" evidence="6">
    <location>
        <begin position="130"/>
        <end position="133"/>
    </location>
</feature>
<dbReference type="GO" id="GO:0045454">
    <property type="term" value="P:cell redox homeostasis"/>
    <property type="evidence" value="ECO:0007669"/>
    <property type="project" value="TreeGrafter"/>
</dbReference>
<proteinExistence type="inferred from homology"/>